<dbReference type="Proteomes" id="UP000319663">
    <property type="component" value="Unassembled WGS sequence"/>
</dbReference>
<evidence type="ECO:0000256" key="15">
    <source>
        <dbReference type="RuleBase" id="RU368018"/>
    </source>
</evidence>
<organism evidence="18 19">
    <name type="scientific">Monascus purpureus</name>
    <name type="common">Red mold</name>
    <name type="synonym">Monascus anka</name>
    <dbReference type="NCBI Taxonomy" id="5098"/>
    <lineage>
        <taxon>Eukaryota</taxon>
        <taxon>Fungi</taxon>
        <taxon>Dikarya</taxon>
        <taxon>Ascomycota</taxon>
        <taxon>Pezizomycotina</taxon>
        <taxon>Eurotiomycetes</taxon>
        <taxon>Eurotiomycetidae</taxon>
        <taxon>Eurotiales</taxon>
        <taxon>Aspergillaceae</taxon>
        <taxon>Monascus</taxon>
    </lineage>
</organism>
<evidence type="ECO:0000256" key="14">
    <source>
        <dbReference type="ARBA" id="ARBA00023242"/>
    </source>
</evidence>
<comment type="catalytic activity">
    <reaction evidence="1 15">
        <text>S-ubiquitinyl-[E2 ubiquitin-conjugating enzyme]-L-cysteine + [acceptor protein]-L-lysine = [E2 ubiquitin-conjugating enzyme]-L-cysteine + N(6)-ubiquitinyl-[acceptor protein]-L-lysine.</text>
        <dbReference type="EC" id="2.3.2.27"/>
    </reaction>
</comment>
<dbReference type="GO" id="GO:0005634">
    <property type="term" value="C:nucleus"/>
    <property type="evidence" value="ECO:0007669"/>
    <property type="project" value="UniProtKB-SubCell"/>
</dbReference>
<dbReference type="InterPro" id="IPR011513">
    <property type="entry name" value="Nse1"/>
</dbReference>
<dbReference type="EMBL" id="VIFY01000025">
    <property type="protein sequence ID" value="TQB74939.1"/>
    <property type="molecule type" value="Genomic_DNA"/>
</dbReference>
<feature type="region of interest" description="Disordered" evidence="16">
    <location>
        <begin position="161"/>
        <end position="187"/>
    </location>
</feature>
<keyword evidence="11 15" id="KW-0862">Zinc</keyword>
<feature type="region of interest" description="Disordered" evidence="16">
    <location>
        <begin position="310"/>
        <end position="337"/>
    </location>
</feature>
<keyword evidence="14 15" id="KW-0539">Nucleus</keyword>
<dbReference type="FunFam" id="3.30.40.10:FF:000640">
    <property type="entry name" value="DNA repair protein Nse1, putative"/>
    <property type="match status" value="1"/>
</dbReference>
<dbReference type="Pfam" id="PF08746">
    <property type="entry name" value="zf-RING-like"/>
    <property type="match status" value="1"/>
</dbReference>
<comment type="caution">
    <text evidence="18">The sequence shown here is derived from an EMBL/GenBank/DDBJ whole genome shotgun (WGS) entry which is preliminary data.</text>
</comment>
<dbReference type="GO" id="GO:0061630">
    <property type="term" value="F:ubiquitin protein ligase activity"/>
    <property type="evidence" value="ECO:0007669"/>
    <property type="project" value="UniProtKB-EC"/>
</dbReference>
<keyword evidence="9 15" id="KW-0863">Zinc-finger</keyword>
<evidence type="ECO:0000256" key="4">
    <source>
        <dbReference type="ARBA" id="ARBA00012483"/>
    </source>
</evidence>
<keyword evidence="10 15" id="KW-0833">Ubl conjugation pathway</keyword>
<evidence type="ECO:0000256" key="2">
    <source>
        <dbReference type="ARBA" id="ARBA00004123"/>
    </source>
</evidence>
<evidence type="ECO:0000256" key="3">
    <source>
        <dbReference type="ARBA" id="ARBA00010258"/>
    </source>
</evidence>
<dbReference type="GO" id="GO:0030915">
    <property type="term" value="C:Smc5-Smc6 complex"/>
    <property type="evidence" value="ECO:0007669"/>
    <property type="project" value="UniProtKB-UniRule"/>
</dbReference>
<protein>
    <recommendedName>
        <fullName evidence="5 15">Non-structural maintenance of chromosomes element 1 homolog</fullName>
        <ecNumber evidence="4 15">2.3.2.27</ecNumber>
    </recommendedName>
</protein>
<evidence type="ECO:0000256" key="12">
    <source>
        <dbReference type="ARBA" id="ARBA00023172"/>
    </source>
</evidence>
<evidence type="ECO:0000256" key="11">
    <source>
        <dbReference type="ARBA" id="ARBA00022833"/>
    </source>
</evidence>
<dbReference type="PANTHER" id="PTHR20973">
    <property type="entry name" value="NON-SMC ELEMENT 1-RELATED"/>
    <property type="match status" value="1"/>
</dbReference>
<accession>A0A507R2H7</accession>
<dbReference type="Gene3D" id="1.10.10.10">
    <property type="entry name" value="Winged helix-like DNA-binding domain superfamily/Winged helix DNA-binding domain"/>
    <property type="match status" value="1"/>
</dbReference>
<dbReference type="STRING" id="5098.A0A507R2H7"/>
<keyword evidence="8 15" id="KW-0227">DNA damage</keyword>
<evidence type="ECO:0000256" key="6">
    <source>
        <dbReference type="ARBA" id="ARBA00022679"/>
    </source>
</evidence>
<evidence type="ECO:0000313" key="19">
    <source>
        <dbReference type="Proteomes" id="UP000319663"/>
    </source>
</evidence>
<keyword evidence="19" id="KW-1185">Reference proteome</keyword>
<name>A0A507R2H7_MONPU</name>
<sequence>MSYDNIDGTGYNDSNRAFLQAFMARSSMTFNEARPILAAIFSAQEDHTVSADDVTEEDLQSYIGAANTAISPFDLEIRSTLRQTFNGGSDRDENGERQRPERVFALVNTTSDPLMQLATTYSADEIAFVKRVLDAMFDTYNTRRLEAMVITQMQAVQLAKVSSGDANRRESSTQQQSQGQGGSVQSLGMSQAEMVMKRLVDEGWFEVSRKGFYSLSPRALIELRGWLAETYNEDNGDGGRTNKIKFCAACKDIITVGQRCSNRDCPGRLHDICMSNFFRMQQGDKCPVCKADWPGNKFVGERAITTTEQYMQGRRRSTNHRRQSGAEGSQSIAAGDSEEWHDASLVESIPQKIMAVVGINGHVDIVKLLQKGVDPNPNTRPPSWVSNCESPFDQAASHGQEAVARLLVPYIKTADYLLWTFMCSEYEEEPDYDDVS</sequence>
<reference evidence="18 19" key="1">
    <citation type="submission" date="2019-06" db="EMBL/GenBank/DDBJ databases">
        <title>Wine fermentation using esterase from Monascus purpureus.</title>
        <authorList>
            <person name="Geng C."/>
            <person name="Zhang Y."/>
        </authorList>
    </citation>
    <scope>NUCLEOTIDE SEQUENCE [LARGE SCALE GENOMIC DNA]</scope>
    <source>
        <strain evidence="18">HQ1</strain>
    </source>
</reference>
<evidence type="ECO:0000256" key="9">
    <source>
        <dbReference type="ARBA" id="ARBA00022771"/>
    </source>
</evidence>
<evidence type="ECO:0000256" key="16">
    <source>
        <dbReference type="SAM" id="MobiDB-lite"/>
    </source>
</evidence>
<evidence type="ECO:0000256" key="7">
    <source>
        <dbReference type="ARBA" id="ARBA00022723"/>
    </source>
</evidence>
<comment type="function">
    <text evidence="15">Acts in a DNA repair pathway for removal of UV-induced DNA damage that is distinct from classical nucleotide excision repair and in repair of ionizing radiation damage. Functions in homologous recombination repair of DNA double strand breaks and in recovery of stalled replication forks.</text>
</comment>
<keyword evidence="13 15" id="KW-0234">DNA repair</keyword>
<dbReference type="FunFam" id="3.90.1150.220:FF:000003">
    <property type="entry name" value="Putative DNA repair protein Nse1"/>
    <property type="match status" value="1"/>
</dbReference>
<keyword evidence="6 15" id="KW-0808">Transferase</keyword>
<evidence type="ECO:0000256" key="13">
    <source>
        <dbReference type="ARBA" id="ARBA00023204"/>
    </source>
</evidence>
<evidence type="ECO:0000256" key="10">
    <source>
        <dbReference type="ARBA" id="ARBA00022786"/>
    </source>
</evidence>
<dbReference type="InterPro" id="IPR013083">
    <property type="entry name" value="Znf_RING/FYVE/PHD"/>
</dbReference>
<evidence type="ECO:0000313" key="18">
    <source>
        <dbReference type="EMBL" id="TQB74939.1"/>
    </source>
</evidence>
<dbReference type="PANTHER" id="PTHR20973:SF0">
    <property type="entry name" value="NON-STRUCTURAL MAINTENANCE OF CHROMOSOMES ELEMENT 1 HOMOLOG"/>
    <property type="match status" value="1"/>
</dbReference>
<comment type="subcellular location">
    <subcellularLocation>
        <location evidence="2 15">Nucleus</location>
    </subcellularLocation>
</comment>
<evidence type="ECO:0000256" key="8">
    <source>
        <dbReference type="ARBA" id="ARBA00022763"/>
    </source>
</evidence>
<dbReference type="EC" id="2.3.2.27" evidence="4 15"/>
<keyword evidence="7 15" id="KW-0479">Metal-binding</keyword>
<proteinExistence type="inferred from homology"/>
<evidence type="ECO:0000256" key="1">
    <source>
        <dbReference type="ARBA" id="ARBA00000900"/>
    </source>
</evidence>
<dbReference type="InterPro" id="IPR014857">
    <property type="entry name" value="Nse1_RING_C4HC3-type"/>
</dbReference>
<keyword evidence="12 15" id="KW-0233">DNA recombination</keyword>
<dbReference type="GO" id="GO:0008270">
    <property type="term" value="F:zinc ion binding"/>
    <property type="evidence" value="ECO:0007669"/>
    <property type="project" value="UniProtKB-KW"/>
</dbReference>
<dbReference type="Gene3D" id="3.30.40.10">
    <property type="entry name" value="Zinc/RING finger domain, C3HC4 (zinc finger)"/>
    <property type="match status" value="1"/>
</dbReference>
<dbReference type="Gene3D" id="3.90.1150.220">
    <property type="match status" value="1"/>
</dbReference>
<dbReference type="CDD" id="cd16493">
    <property type="entry name" value="RING-CH-C4HC3_NSE1"/>
    <property type="match status" value="1"/>
</dbReference>
<evidence type="ECO:0000259" key="17">
    <source>
        <dbReference type="Pfam" id="PF08746"/>
    </source>
</evidence>
<feature type="compositionally biased region" description="Basic residues" evidence="16">
    <location>
        <begin position="313"/>
        <end position="323"/>
    </location>
</feature>
<evidence type="ECO:0000256" key="5">
    <source>
        <dbReference type="ARBA" id="ARBA00019422"/>
    </source>
</evidence>
<gene>
    <name evidence="18" type="ORF">MPDQ_003970</name>
</gene>
<feature type="compositionally biased region" description="Low complexity" evidence="16">
    <location>
        <begin position="172"/>
        <end position="187"/>
    </location>
</feature>
<dbReference type="GO" id="GO:0000724">
    <property type="term" value="P:double-strand break repair via homologous recombination"/>
    <property type="evidence" value="ECO:0007669"/>
    <property type="project" value="TreeGrafter"/>
</dbReference>
<feature type="domain" description="Non-structural maintenance of chromosomes element 1 RING C4HC3-type" evidence="17">
    <location>
        <begin position="247"/>
        <end position="289"/>
    </location>
</feature>
<dbReference type="Pfam" id="PF07574">
    <property type="entry name" value="SMC_Nse1"/>
    <property type="match status" value="1"/>
</dbReference>
<dbReference type="InterPro" id="IPR036388">
    <property type="entry name" value="WH-like_DNA-bd_sf"/>
</dbReference>
<dbReference type="AlphaFoldDB" id="A0A507R2H7"/>
<comment type="subunit">
    <text evidence="15">Component of the Smc5-Smc6 complex.</text>
</comment>
<comment type="similarity">
    <text evidence="3 15">Belongs to the NSE1 family.</text>
</comment>